<dbReference type="GO" id="GO:0005524">
    <property type="term" value="F:ATP binding"/>
    <property type="evidence" value="ECO:0007669"/>
    <property type="project" value="InterPro"/>
</dbReference>
<name>A0A2A5MJQ2_9ENTR</name>
<dbReference type="InterPro" id="IPR037219">
    <property type="entry name" value="Peptidase_M41-like"/>
</dbReference>
<protein>
    <recommendedName>
        <fullName evidence="3">Peptidase M41 domain-containing protein</fullName>
    </recommendedName>
</protein>
<dbReference type="GO" id="GO:0004176">
    <property type="term" value="F:ATP-dependent peptidase activity"/>
    <property type="evidence" value="ECO:0007669"/>
    <property type="project" value="InterPro"/>
</dbReference>
<dbReference type="GO" id="GO:0006508">
    <property type="term" value="P:proteolysis"/>
    <property type="evidence" value="ECO:0007669"/>
    <property type="project" value="InterPro"/>
</dbReference>
<dbReference type="Proteomes" id="UP000217648">
    <property type="component" value="Unassembled WGS sequence"/>
</dbReference>
<comment type="caution">
    <text evidence="1">The sequence shown here is derived from an EMBL/GenBank/DDBJ whole genome shotgun (WGS) entry which is preliminary data.</text>
</comment>
<dbReference type="EMBL" id="NXHG01000006">
    <property type="protein sequence ID" value="PCM61087.1"/>
    <property type="molecule type" value="Genomic_DNA"/>
</dbReference>
<sequence length="197" mass="22145">MNGDNMKNDTVIQLSKKPLWKRNIAIHEAVHALAAWLSGSRQIQIALADEFRIARLSHGQEVEDCAAVCNYTRGTSAVIPRLVICFSGVMAEHVYSGDDPEELLKKGGRGDASDISEILKECRARGSTQDECDSLYNRAYDISLKMVKRYWWEIIALAKMTEHASHVPNNKIGMLLNLFYSTSGRNFSFDEKEFTGD</sequence>
<evidence type="ECO:0008006" key="3">
    <source>
        <dbReference type="Google" id="ProtNLM"/>
    </source>
</evidence>
<evidence type="ECO:0000313" key="2">
    <source>
        <dbReference type="Proteomes" id="UP000217648"/>
    </source>
</evidence>
<dbReference type="SUPFAM" id="SSF140990">
    <property type="entry name" value="FtsH protease domain-like"/>
    <property type="match status" value="1"/>
</dbReference>
<dbReference type="GO" id="GO:0004222">
    <property type="term" value="F:metalloendopeptidase activity"/>
    <property type="evidence" value="ECO:0007669"/>
    <property type="project" value="InterPro"/>
</dbReference>
<reference evidence="1 2" key="1">
    <citation type="submission" date="2017-09" db="EMBL/GenBank/DDBJ databases">
        <title>Mdr eskape-Ghana.</title>
        <authorList>
            <person name="Agyepong N."/>
            <person name="Janice J."/>
            <person name="Samuelsen O."/>
            <person name="Owusu-Ofori A."/>
            <person name="Sundsfjord A."/>
            <person name="Essack S."/>
            <person name="Pedersen T."/>
        </authorList>
    </citation>
    <scope>NUCLEOTIDE SEQUENCE [LARGE SCALE GENOMIC DNA]</scope>
    <source>
        <strain evidence="1 2">46</strain>
    </source>
</reference>
<organism evidence="1 2">
    <name type="scientific">Klebsiella quasipneumoniae</name>
    <dbReference type="NCBI Taxonomy" id="1463165"/>
    <lineage>
        <taxon>Bacteria</taxon>
        <taxon>Pseudomonadati</taxon>
        <taxon>Pseudomonadota</taxon>
        <taxon>Gammaproteobacteria</taxon>
        <taxon>Enterobacterales</taxon>
        <taxon>Enterobacteriaceae</taxon>
        <taxon>Klebsiella/Raoultella group</taxon>
        <taxon>Klebsiella</taxon>
        <taxon>Klebsiella pneumoniae complex</taxon>
    </lineage>
</organism>
<dbReference type="AlphaFoldDB" id="A0A2A5MJQ2"/>
<evidence type="ECO:0000313" key="1">
    <source>
        <dbReference type="EMBL" id="PCM61087.1"/>
    </source>
</evidence>
<gene>
    <name evidence="1" type="ORF">CP911_12140</name>
</gene>
<accession>A0A2A5MJQ2</accession>
<dbReference type="Gene3D" id="1.20.58.760">
    <property type="entry name" value="Peptidase M41"/>
    <property type="match status" value="1"/>
</dbReference>
<proteinExistence type="predicted"/>